<sequence length="378" mass="40889">MELVVQTRSVNKERKQPSLFVQVAYIDEARHSTLDVFRLANATSEAEHESSRQNRSQRKSPTSTPCHLVLASLPSRSARMEPTDRNNARRRDDRRPARPPLDPLVTQFDERGAPANAARGGPVRPPLSAVGRVSGAWPPASRRNSLTNGVNGARQETNGVNGVHQQTNGVIEVRQQTNGINGVRQETNGVIEVRQQTNGVNGVHGQTNGVNGVHGQTNGVNGVHQQTNGVYGVHQQTNGVYGVYQESDDFRAEVIRGLTRHSLHWPGRRQADPNTDEERLAHRAEMTTLMNSREAGTRVYNPPRVRAFAARTQVNGNGIGPQVNGNVTRSQVNGNGTGSPVNGNGTRSQVNGNGTGSQVNGNGHRSPGNGNGNRSDRV</sequence>
<organism evidence="2 3">
    <name type="scientific">Epichloe festucae (strain Fl1)</name>
    <dbReference type="NCBI Taxonomy" id="877507"/>
    <lineage>
        <taxon>Eukaryota</taxon>
        <taxon>Fungi</taxon>
        <taxon>Dikarya</taxon>
        <taxon>Ascomycota</taxon>
        <taxon>Pezizomycotina</taxon>
        <taxon>Sordariomycetes</taxon>
        <taxon>Hypocreomycetidae</taxon>
        <taxon>Hypocreales</taxon>
        <taxon>Clavicipitaceae</taxon>
        <taxon>Epichloe</taxon>
    </lineage>
</organism>
<keyword evidence="3" id="KW-1185">Reference proteome</keyword>
<gene>
    <name evidence="2" type="ORF">C2857_000678</name>
</gene>
<feature type="region of interest" description="Disordered" evidence="1">
    <location>
        <begin position="313"/>
        <end position="378"/>
    </location>
</feature>
<proteinExistence type="predicted"/>
<feature type="region of interest" description="Disordered" evidence="1">
    <location>
        <begin position="43"/>
        <end position="160"/>
    </location>
</feature>
<feature type="compositionally biased region" description="Polar residues" evidence="1">
    <location>
        <begin position="323"/>
        <end position="363"/>
    </location>
</feature>
<feature type="compositionally biased region" description="Polar residues" evidence="1">
    <location>
        <begin position="142"/>
        <end position="160"/>
    </location>
</feature>
<protein>
    <submittedName>
        <fullName evidence="2">Uncharacterized protein</fullName>
    </submittedName>
</protein>
<reference evidence="2 3" key="1">
    <citation type="journal article" date="2018" name="PLoS Genet.">
        <title>Repeat elements organise 3D genome structure and mediate transcription in the filamentous fungus Epichloe festucae.</title>
        <authorList>
            <person name="Winter D.J."/>
            <person name="Ganley A.R.D."/>
            <person name="Young C.A."/>
            <person name="Liachko I."/>
            <person name="Schardl C.L."/>
            <person name="Dupont P.Y."/>
            <person name="Berry D."/>
            <person name="Ram A."/>
            <person name="Scott B."/>
            <person name="Cox M.P."/>
        </authorList>
    </citation>
    <scope>NUCLEOTIDE SEQUENCE [LARGE SCALE GENOMIC DNA]</scope>
    <source>
        <strain evidence="2 3">Fl1</strain>
    </source>
</reference>
<feature type="compositionally biased region" description="Low complexity" evidence="1">
    <location>
        <begin position="113"/>
        <end position="122"/>
    </location>
</feature>
<feature type="compositionally biased region" description="Basic and acidic residues" evidence="1">
    <location>
        <begin position="78"/>
        <end position="96"/>
    </location>
</feature>
<dbReference type="Proteomes" id="UP000594364">
    <property type="component" value="Chromosome 6"/>
</dbReference>
<evidence type="ECO:0000313" key="3">
    <source>
        <dbReference type="Proteomes" id="UP000594364"/>
    </source>
</evidence>
<dbReference type="AlphaFoldDB" id="A0A7U3Q163"/>
<dbReference type="EMBL" id="CP031390">
    <property type="protein sequence ID" value="QPH16120.1"/>
    <property type="molecule type" value="Genomic_DNA"/>
</dbReference>
<accession>A0A7U3Q163</accession>
<name>A0A7U3Q163_EPIFF</name>
<evidence type="ECO:0000256" key="1">
    <source>
        <dbReference type="SAM" id="MobiDB-lite"/>
    </source>
</evidence>
<evidence type="ECO:0000313" key="2">
    <source>
        <dbReference type="EMBL" id="QPH16120.1"/>
    </source>
</evidence>